<dbReference type="EMBL" id="AZAC01000002">
    <property type="protein sequence ID" value="KIX15711.1"/>
    <property type="molecule type" value="Genomic_DNA"/>
</dbReference>
<protein>
    <recommendedName>
        <fullName evidence="4">DUF4878 domain-containing protein</fullName>
    </recommendedName>
</protein>
<feature type="chain" id="PRO_5002244985" description="DUF4878 domain-containing protein" evidence="1">
    <location>
        <begin position="24"/>
        <end position="157"/>
    </location>
</feature>
<dbReference type="RefSeq" id="WP_044346501.1">
    <property type="nucleotide sequence ID" value="NZ_AZAC01000002.1"/>
</dbReference>
<keyword evidence="3" id="KW-1185">Reference proteome</keyword>
<reference evidence="2 3" key="1">
    <citation type="submission" date="2013-11" db="EMBL/GenBank/DDBJ databases">
        <title>Metagenomic analysis of a methanogenic consortium involved in long chain n-alkane degradation.</title>
        <authorList>
            <person name="Davidova I.A."/>
            <person name="Callaghan A.V."/>
            <person name="Wawrik B."/>
            <person name="Pruitt S."/>
            <person name="Marks C."/>
            <person name="Duncan K.E."/>
            <person name="Suflita J.M."/>
        </authorList>
    </citation>
    <scope>NUCLEOTIDE SEQUENCE [LARGE SCALE GENOMIC DNA]</scope>
    <source>
        <strain evidence="2 3">SPR</strain>
    </source>
</reference>
<evidence type="ECO:0000313" key="3">
    <source>
        <dbReference type="Proteomes" id="UP000032233"/>
    </source>
</evidence>
<dbReference type="InParanoid" id="A0A0D2JJ50"/>
<dbReference type="PROSITE" id="PS51257">
    <property type="entry name" value="PROKAR_LIPOPROTEIN"/>
    <property type="match status" value="1"/>
</dbReference>
<dbReference type="AlphaFoldDB" id="A0A0D2JJ50"/>
<gene>
    <name evidence="2" type="ORF">X474_02555</name>
</gene>
<dbReference type="Proteomes" id="UP000032233">
    <property type="component" value="Unassembled WGS sequence"/>
</dbReference>
<evidence type="ECO:0000313" key="2">
    <source>
        <dbReference type="EMBL" id="KIX15711.1"/>
    </source>
</evidence>
<comment type="caution">
    <text evidence="2">The sequence shown here is derived from an EMBL/GenBank/DDBJ whole genome shotgun (WGS) entry which is preliminary data.</text>
</comment>
<name>A0A0D2JJ50_9BACT</name>
<evidence type="ECO:0008006" key="4">
    <source>
        <dbReference type="Google" id="ProtNLM"/>
    </source>
</evidence>
<evidence type="ECO:0000256" key="1">
    <source>
        <dbReference type="SAM" id="SignalP"/>
    </source>
</evidence>
<sequence length="157" mass="17420">MKLKRSVLPAIIFLLLVTLLSTGCGTSDSPAVKVEKMFACLAEGDFEKLGDFYLPEARSKISGFSKNQKSCMICMGKAFTKVENEKIDDDAAVVNVLFDKDKLKKALIGFMAPKAENKLQKDMLVAMAEGMAKRLSKVPVKLIKKDGYWYVGQIKMK</sequence>
<keyword evidence="1" id="KW-0732">Signal</keyword>
<accession>A0A0D2JJ50</accession>
<feature type="signal peptide" evidence="1">
    <location>
        <begin position="1"/>
        <end position="23"/>
    </location>
</feature>
<proteinExistence type="predicted"/>
<organism evidence="2 3">
    <name type="scientific">Dethiosulfatarculus sandiegensis</name>
    <dbReference type="NCBI Taxonomy" id="1429043"/>
    <lineage>
        <taxon>Bacteria</taxon>
        <taxon>Pseudomonadati</taxon>
        <taxon>Thermodesulfobacteriota</taxon>
        <taxon>Desulfarculia</taxon>
        <taxon>Desulfarculales</taxon>
        <taxon>Desulfarculaceae</taxon>
        <taxon>Dethiosulfatarculus</taxon>
    </lineage>
</organism>